<dbReference type="InterPro" id="IPR000719">
    <property type="entry name" value="Prot_kinase_dom"/>
</dbReference>
<feature type="compositionally biased region" description="Low complexity" evidence="1">
    <location>
        <begin position="688"/>
        <end position="697"/>
    </location>
</feature>
<name>A0AAN9GB86_9CAEN</name>
<feature type="region of interest" description="Disordered" evidence="1">
    <location>
        <begin position="473"/>
        <end position="602"/>
    </location>
</feature>
<dbReference type="GO" id="GO:0004674">
    <property type="term" value="F:protein serine/threonine kinase activity"/>
    <property type="evidence" value="ECO:0007669"/>
    <property type="project" value="TreeGrafter"/>
</dbReference>
<dbReference type="Gene3D" id="1.10.510.10">
    <property type="entry name" value="Transferase(Phosphotransferase) domain 1"/>
    <property type="match status" value="1"/>
</dbReference>
<evidence type="ECO:0000313" key="4">
    <source>
        <dbReference type="Proteomes" id="UP001374579"/>
    </source>
</evidence>
<comment type="caution">
    <text evidence="3">The sequence shown here is derived from an EMBL/GenBank/DDBJ whole genome shotgun (WGS) entry which is preliminary data.</text>
</comment>
<dbReference type="PROSITE" id="PS50011">
    <property type="entry name" value="PROTEIN_KINASE_DOM"/>
    <property type="match status" value="1"/>
</dbReference>
<organism evidence="3 4">
    <name type="scientific">Littorina saxatilis</name>
    <dbReference type="NCBI Taxonomy" id="31220"/>
    <lineage>
        <taxon>Eukaryota</taxon>
        <taxon>Metazoa</taxon>
        <taxon>Spiralia</taxon>
        <taxon>Lophotrochozoa</taxon>
        <taxon>Mollusca</taxon>
        <taxon>Gastropoda</taxon>
        <taxon>Caenogastropoda</taxon>
        <taxon>Littorinimorpha</taxon>
        <taxon>Littorinoidea</taxon>
        <taxon>Littorinidae</taxon>
        <taxon>Littorina</taxon>
    </lineage>
</organism>
<feature type="compositionally biased region" description="Basic and acidic residues" evidence="1">
    <location>
        <begin position="522"/>
        <end position="533"/>
    </location>
</feature>
<protein>
    <recommendedName>
        <fullName evidence="2">Protein kinase domain-containing protein</fullName>
    </recommendedName>
</protein>
<feature type="region of interest" description="Disordered" evidence="1">
    <location>
        <begin position="307"/>
        <end position="333"/>
    </location>
</feature>
<sequence>MGTRPNDSRGGKGMVVVKPKTQWTRERRFEVLDQVFDSQGSMVRFERCSEVQPNGVKKQFLLKRVKRKGSSADTWDKDLMTWSQLRDCRYIIKYEDAWETTQEVQNVLCEDARMCLSVCLGEMASAGVTPCTQLYPLWLFHIASALEYMHERNNKDHPILHRALQPDNIMVTDSCVLKLCAFGTSKRLDKGRGKTDTVVGGGLFQSPEIRKGQPYDQSADIWSFGVTAVFIADHKRANKTGTFEKLLEIMSESGQNKATQQAVKAALQTQPSERPNASKIVVDLQENYDQDWLRASPSANVFPPPFVAGQRPTSQPKSHSRTDIPRVQSTENVDHTCSRPVLPARSHVSRDDDLSSKTPILHTRTRPKPGLVETTQTGVETAEMTTQTSFKTETETMEPHCAAMQNTGTQTSQKLHQAQNKQKHVHAKVIVLKIDRKNPAHEQTVLGTIDSEHLQNLTDHTEEDLIKHALQDYPDPHHRHRRGSSRRVHPSATTTSSTSSGNSTATTASYSPSTPNTADSQENLKRALEKQNETHSSSSGPLTPHSHRQRPLTSDDDLQAPQRNTPPSHHRSREPPKERHTQAQEHRSEQTTISERHGLPFTRTETVYASRHERAMDQEALQHIAALVNRRPSATQRTVQDEDEKKTAAQRVRRKSRQNDVIPEDLSRHEGARNNSSQDDSGRHTDDTSGQGDSSDR</sequence>
<dbReference type="PANTHER" id="PTHR24361:SF613">
    <property type="entry name" value="NUCLEAR RECEPTOR-BINDING PROTEIN-RELATED"/>
    <property type="match status" value="1"/>
</dbReference>
<dbReference type="EMBL" id="JBAMIC010000010">
    <property type="protein sequence ID" value="KAK7102001.1"/>
    <property type="molecule type" value="Genomic_DNA"/>
</dbReference>
<feature type="region of interest" description="Disordered" evidence="1">
    <location>
        <begin position="346"/>
        <end position="371"/>
    </location>
</feature>
<dbReference type="PANTHER" id="PTHR24361">
    <property type="entry name" value="MITOGEN-ACTIVATED KINASE KINASE KINASE"/>
    <property type="match status" value="1"/>
</dbReference>
<feature type="domain" description="Protein kinase" evidence="2">
    <location>
        <begin position="29"/>
        <end position="293"/>
    </location>
</feature>
<dbReference type="Proteomes" id="UP001374579">
    <property type="component" value="Unassembled WGS sequence"/>
</dbReference>
<proteinExistence type="predicted"/>
<dbReference type="SMART" id="SM00220">
    <property type="entry name" value="S_TKc"/>
    <property type="match status" value="1"/>
</dbReference>
<dbReference type="GO" id="GO:0005737">
    <property type="term" value="C:cytoplasm"/>
    <property type="evidence" value="ECO:0007669"/>
    <property type="project" value="TreeGrafter"/>
</dbReference>
<feature type="compositionally biased region" description="Basic residues" evidence="1">
    <location>
        <begin position="477"/>
        <end position="489"/>
    </location>
</feature>
<feature type="compositionally biased region" description="Basic and acidic residues" evidence="1">
    <location>
        <begin position="573"/>
        <end position="598"/>
    </location>
</feature>
<dbReference type="SUPFAM" id="SSF56112">
    <property type="entry name" value="Protein kinase-like (PK-like)"/>
    <property type="match status" value="1"/>
</dbReference>
<evidence type="ECO:0000256" key="1">
    <source>
        <dbReference type="SAM" id="MobiDB-lite"/>
    </source>
</evidence>
<accession>A0AAN9GB86</accession>
<dbReference type="Pfam" id="PF00069">
    <property type="entry name" value="Pkinase"/>
    <property type="match status" value="1"/>
</dbReference>
<feature type="region of interest" description="Disordered" evidence="1">
    <location>
        <begin position="629"/>
        <end position="697"/>
    </location>
</feature>
<keyword evidence="4" id="KW-1185">Reference proteome</keyword>
<feature type="compositionally biased region" description="Low complexity" evidence="1">
    <location>
        <begin position="490"/>
        <end position="518"/>
    </location>
</feature>
<gene>
    <name evidence="3" type="ORF">V1264_020295</name>
</gene>
<dbReference type="InterPro" id="IPR053235">
    <property type="entry name" value="Ser_Thr_kinase"/>
</dbReference>
<evidence type="ECO:0000313" key="3">
    <source>
        <dbReference type="EMBL" id="KAK7102001.1"/>
    </source>
</evidence>
<dbReference type="GO" id="GO:0005524">
    <property type="term" value="F:ATP binding"/>
    <property type="evidence" value="ECO:0007669"/>
    <property type="project" value="InterPro"/>
</dbReference>
<evidence type="ECO:0000259" key="2">
    <source>
        <dbReference type="PROSITE" id="PS50011"/>
    </source>
</evidence>
<reference evidence="3 4" key="1">
    <citation type="submission" date="2024-02" db="EMBL/GenBank/DDBJ databases">
        <title>Chromosome-scale genome assembly of the rough periwinkle Littorina saxatilis.</title>
        <authorList>
            <person name="De Jode A."/>
            <person name="Faria R."/>
            <person name="Formenti G."/>
            <person name="Sims Y."/>
            <person name="Smith T.P."/>
            <person name="Tracey A."/>
            <person name="Wood J.M.D."/>
            <person name="Zagrodzka Z.B."/>
            <person name="Johannesson K."/>
            <person name="Butlin R.K."/>
            <person name="Leder E.H."/>
        </authorList>
    </citation>
    <scope>NUCLEOTIDE SEQUENCE [LARGE SCALE GENOMIC DNA]</scope>
    <source>
        <strain evidence="3">Snail1</strain>
        <tissue evidence="3">Muscle</tissue>
    </source>
</reference>
<dbReference type="AlphaFoldDB" id="A0AAN9GB86"/>
<dbReference type="InterPro" id="IPR011009">
    <property type="entry name" value="Kinase-like_dom_sf"/>
</dbReference>